<proteinExistence type="predicted"/>
<sequence>MQADPFVQAPSNLQNYNRYSYVLNNPLSYTDPSGYFFKKLLKGAMKLSGSWYVYRFLNKNPLLRNLVNVGLNFVPGCTAWCSALFTGTSKFVESGSLGKAFKSGLTSYATAWAFSQIGDAFGAKAGFWKEGGIAHLGAHALTGGIISDVQGGNFGHGFWSAGLTKGAQVSGIVNMDNVVIGTAQSMVIAGTISKLTGGKFANAAVTGAFQYLYNAKGGKFSKAGKRAADALAGKKLTQNEKIVTYAQELMDAGFSAEEALNRANTRYSITTPYKRPSGATTPAQRQLVQGKACVDCGITTSKQVADHKTPLVKEYYETGTINKPYMKSLDAVQPQCPTCSAKQGAEMSRYSRRLKKELGL</sequence>
<protein>
    <submittedName>
        <fullName evidence="1">Uncharacterized protein</fullName>
    </submittedName>
</protein>
<evidence type="ECO:0000313" key="1">
    <source>
        <dbReference type="EMBL" id="KZN50868.1"/>
    </source>
</evidence>
<organism evidence="1 2">
    <name type="scientific">Pseudoalteromonas luteoviolacea H33</name>
    <dbReference type="NCBI Taxonomy" id="1365251"/>
    <lineage>
        <taxon>Bacteria</taxon>
        <taxon>Pseudomonadati</taxon>
        <taxon>Pseudomonadota</taxon>
        <taxon>Gammaproteobacteria</taxon>
        <taxon>Alteromonadales</taxon>
        <taxon>Pseudoalteromonadaceae</taxon>
        <taxon>Pseudoalteromonas</taxon>
    </lineage>
</organism>
<reference evidence="1 2" key="1">
    <citation type="submission" date="2013-07" db="EMBL/GenBank/DDBJ databases">
        <title>Comparative Genomic and Metabolomic Analysis of Twelve Strains of Pseudoalteromonas luteoviolacea.</title>
        <authorList>
            <person name="Vynne N.G."/>
            <person name="Mansson M."/>
            <person name="Gram L."/>
        </authorList>
    </citation>
    <scope>NUCLEOTIDE SEQUENCE [LARGE SCALE GENOMIC DNA]</scope>
    <source>
        <strain evidence="1 2">H33</strain>
    </source>
</reference>
<evidence type="ECO:0000313" key="2">
    <source>
        <dbReference type="Proteomes" id="UP000076503"/>
    </source>
</evidence>
<gene>
    <name evidence="1" type="ORF">N476_14600</name>
</gene>
<dbReference type="PATRIC" id="fig|1365251.3.peg.2131"/>
<dbReference type="Proteomes" id="UP000076503">
    <property type="component" value="Unassembled WGS sequence"/>
</dbReference>
<dbReference type="Gene3D" id="2.180.10.10">
    <property type="entry name" value="RHS repeat-associated core"/>
    <property type="match status" value="1"/>
</dbReference>
<comment type="caution">
    <text evidence="1">The sequence shown here is derived from an EMBL/GenBank/DDBJ whole genome shotgun (WGS) entry which is preliminary data.</text>
</comment>
<dbReference type="AlphaFoldDB" id="A0A167EJY4"/>
<name>A0A167EJY4_9GAMM</name>
<accession>A0A167EJY4</accession>
<dbReference type="EMBL" id="AUXZ01000070">
    <property type="protein sequence ID" value="KZN50868.1"/>
    <property type="molecule type" value="Genomic_DNA"/>
</dbReference>